<dbReference type="EMBL" id="GBRH01250205">
    <property type="protein sequence ID" value="JAD47690.1"/>
    <property type="molecule type" value="Transcribed_RNA"/>
</dbReference>
<organism evidence="1">
    <name type="scientific">Arundo donax</name>
    <name type="common">Giant reed</name>
    <name type="synonym">Donax arundinaceus</name>
    <dbReference type="NCBI Taxonomy" id="35708"/>
    <lineage>
        <taxon>Eukaryota</taxon>
        <taxon>Viridiplantae</taxon>
        <taxon>Streptophyta</taxon>
        <taxon>Embryophyta</taxon>
        <taxon>Tracheophyta</taxon>
        <taxon>Spermatophyta</taxon>
        <taxon>Magnoliopsida</taxon>
        <taxon>Liliopsida</taxon>
        <taxon>Poales</taxon>
        <taxon>Poaceae</taxon>
        <taxon>PACMAD clade</taxon>
        <taxon>Arundinoideae</taxon>
        <taxon>Arundineae</taxon>
        <taxon>Arundo</taxon>
    </lineage>
</organism>
<proteinExistence type="predicted"/>
<reference evidence="1" key="1">
    <citation type="submission" date="2014-09" db="EMBL/GenBank/DDBJ databases">
        <authorList>
            <person name="Magalhaes I.L.F."/>
            <person name="Oliveira U."/>
            <person name="Santos F.R."/>
            <person name="Vidigal T.H.D.A."/>
            <person name="Brescovit A.D."/>
            <person name="Santos A.J."/>
        </authorList>
    </citation>
    <scope>NUCLEOTIDE SEQUENCE</scope>
    <source>
        <tissue evidence="1">Shoot tissue taken approximately 20 cm above the soil surface</tissue>
    </source>
</reference>
<name>A0A0A9AFJ1_ARUDO</name>
<evidence type="ECO:0000313" key="1">
    <source>
        <dbReference type="EMBL" id="JAD47690.1"/>
    </source>
</evidence>
<sequence length="8" mass="918">MGTRKPTK</sequence>
<accession>A0A0A9AFJ1</accession>
<reference evidence="1" key="2">
    <citation type="journal article" date="2015" name="Data Brief">
        <title>Shoot transcriptome of the giant reed, Arundo donax.</title>
        <authorList>
            <person name="Barrero R.A."/>
            <person name="Guerrero F.D."/>
            <person name="Moolhuijzen P."/>
            <person name="Goolsby J.A."/>
            <person name="Tidwell J."/>
            <person name="Bellgard S.E."/>
            <person name="Bellgard M.I."/>
        </authorList>
    </citation>
    <scope>NUCLEOTIDE SEQUENCE</scope>
    <source>
        <tissue evidence="1">Shoot tissue taken approximately 20 cm above the soil surface</tissue>
    </source>
</reference>
<protein>
    <submittedName>
        <fullName evidence="1">Uncharacterized protein</fullName>
    </submittedName>
</protein>